<dbReference type="SMART" id="SM00213">
    <property type="entry name" value="UBQ"/>
    <property type="match status" value="1"/>
</dbReference>
<keyword evidence="1" id="KW-0472">Membrane</keyword>
<dbReference type="GO" id="GO:0005840">
    <property type="term" value="C:ribosome"/>
    <property type="evidence" value="ECO:0007669"/>
    <property type="project" value="UniProtKB-KW"/>
</dbReference>
<dbReference type="InterPro" id="IPR029071">
    <property type="entry name" value="Ubiquitin-like_domsf"/>
</dbReference>
<name>A0ABV2Q3H9_9BURK</name>
<dbReference type="SUPFAM" id="SSF54236">
    <property type="entry name" value="Ubiquitin-like"/>
    <property type="match status" value="1"/>
</dbReference>
<keyword evidence="1" id="KW-0812">Transmembrane</keyword>
<dbReference type="PROSITE" id="PS50053">
    <property type="entry name" value="UBIQUITIN_2"/>
    <property type="match status" value="1"/>
</dbReference>
<accession>A0ABV2Q3H9</accession>
<reference evidence="3 4" key="1">
    <citation type="submission" date="2024-06" db="EMBL/GenBank/DDBJ databases">
        <title>Sorghum-associated microbial communities from plants grown in Nebraska, USA.</title>
        <authorList>
            <person name="Schachtman D."/>
        </authorList>
    </citation>
    <scope>NUCLEOTIDE SEQUENCE [LARGE SCALE GENOMIC DNA]</scope>
    <source>
        <strain evidence="3 4">2709</strain>
    </source>
</reference>
<evidence type="ECO:0000259" key="2">
    <source>
        <dbReference type="PROSITE" id="PS50053"/>
    </source>
</evidence>
<protein>
    <submittedName>
        <fullName evidence="3">Large subunit ribosomal protein L40e</fullName>
    </submittedName>
</protein>
<dbReference type="PANTHER" id="PTHR10666">
    <property type="entry name" value="UBIQUITIN"/>
    <property type="match status" value="1"/>
</dbReference>
<dbReference type="InterPro" id="IPR019956">
    <property type="entry name" value="Ubiquitin_dom"/>
</dbReference>
<comment type="caution">
    <text evidence="3">The sequence shown here is derived from an EMBL/GenBank/DDBJ whole genome shotgun (WGS) entry which is preliminary data.</text>
</comment>
<organism evidence="3 4">
    <name type="scientific">Ottowia thiooxydans</name>
    <dbReference type="NCBI Taxonomy" id="219182"/>
    <lineage>
        <taxon>Bacteria</taxon>
        <taxon>Pseudomonadati</taxon>
        <taxon>Pseudomonadota</taxon>
        <taxon>Betaproteobacteria</taxon>
        <taxon>Burkholderiales</taxon>
        <taxon>Comamonadaceae</taxon>
        <taxon>Ottowia</taxon>
    </lineage>
</organism>
<dbReference type="InterPro" id="IPR000626">
    <property type="entry name" value="Ubiquitin-like_dom"/>
</dbReference>
<dbReference type="RefSeq" id="WP_354440416.1">
    <property type="nucleotide sequence ID" value="NZ_JBEPSH010000001.1"/>
</dbReference>
<keyword evidence="1" id="KW-1133">Transmembrane helix</keyword>
<keyword evidence="4" id="KW-1185">Reference proteome</keyword>
<keyword evidence="3" id="KW-0687">Ribonucleoprotein</keyword>
<keyword evidence="3" id="KW-0689">Ribosomal protein</keyword>
<sequence length="115" mass="12419">MQIFIRIIVGADQLKTIAIEVEGSDSVQQVKQKIQDKEGIAPDKQQLFFADQPLQDGRTLADYNIQRESTLQLVLASPSSVNAVPALSPAGLGVAAALVGLGAVLIRRQRIEGRR</sequence>
<gene>
    <name evidence="3" type="ORF">ABIE13_000240</name>
</gene>
<proteinExistence type="predicted"/>
<dbReference type="Pfam" id="PF00240">
    <property type="entry name" value="ubiquitin"/>
    <property type="match status" value="1"/>
</dbReference>
<dbReference type="EMBL" id="JBEPSH010000001">
    <property type="protein sequence ID" value="MET4575143.1"/>
    <property type="molecule type" value="Genomic_DNA"/>
</dbReference>
<dbReference type="Proteomes" id="UP001549320">
    <property type="component" value="Unassembled WGS sequence"/>
</dbReference>
<dbReference type="InterPro" id="IPR026442">
    <property type="entry name" value="IPTL_CTERM"/>
</dbReference>
<evidence type="ECO:0000313" key="4">
    <source>
        <dbReference type="Proteomes" id="UP001549320"/>
    </source>
</evidence>
<evidence type="ECO:0000313" key="3">
    <source>
        <dbReference type="EMBL" id="MET4575143.1"/>
    </source>
</evidence>
<dbReference type="NCBIfam" id="TIGR04174">
    <property type="entry name" value="IPTL_CTERM"/>
    <property type="match status" value="1"/>
</dbReference>
<dbReference type="InterPro" id="IPR050158">
    <property type="entry name" value="Ubiquitin_ubiquitin-like"/>
</dbReference>
<dbReference type="Gene3D" id="3.10.20.90">
    <property type="entry name" value="Phosphatidylinositol 3-kinase Catalytic Subunit, Chain A, domain 1"/>
    <property type="match status" value="1"/>
</dbReference>
<evidence type="ECO:0000256" key="1">
    <source>
        <dbReference type="SAM" id="Phobius"/>
    </source>
</evidence>
<dbReference type="PRINTS" id="PR00348">
    <property type="entry name" value="UBIQUITIN"/>
</dbReference>
<feature type="transmembrane region" description="Helical" evidence="1">
    <location>
        <begin position="86"/>
        <end position="106"/>
    </location>
</feature>
<feature type="domain" description="Ubiquitin-like" evidence="2">
    <location>
        <begin position="1"/>
        <end position="80"/>
    </location>
</feature>